<feature type="transmembrane region" description="Helical" evidence="7">
    <location>
        <begin position="63"/>
        <end position="80"/>
    </location>
</feature>
<dbReference type="GO" id="GO:0140359">
    <property type="term" value="F:ABC-type transporter activity"/>
    <property type="evidence" value="ECO:0007669"/>
    <property type="project" value="InterPro"/>
</dbReference>
<comment type="subcellular location">
    <subcellularLocation>
        <location evidence="1">Membrane</location>
        <topology evidence="1">Multi-pass membrane protein</topology>
    </subcellularLocation>
</comment>
<evidence type="ECO:0000256" key="6">
    <source>
        <dbReference type="ARBA" id="ARBA00023136"/>
    </source>
</evidence>
<accession>A0A445L0A7</accession>
<comment type="similarity">
    <text evidence="2">Belongs to the ABC transporter superfamily. ABCG family. Eye pigment precursor importer (TC 3.A.1.204) subfamily.</text>
</comment>
<proteinExistence type="inferred from homology"/>
<keyword evidence="6 7" id="KW-0472">Membrane</keyword>
<dbReference type="GO" id="GO:0016020">
    <property type="term" value="C:membrane"/>
    <property type="evidence" value="ECO:0007669"/>
    <property type="project" value="UniProtKB-SubCell"/>
</dbReference>
<evidence type="ECO:0000256" key="5">
    <source>
        <dbReference type="ARBA" id="ARBA00022989"/>
    </source>
</evidence>
<evidence type="ECO:0000313" key="10">
    <source>
        <dbReference type="Proteomes" id="UP000289340"/>
    </source>
</evidence>
<dbReference type="InterPro" id="IPR013525">
    <property type="entry name" value="ABC2_TM"/>
</dbReference>
<evidence type="ECO:0000256" key="4">
    <source>
        <dbReference type="ARBA" id="ARBA00022692"/>
    </source>
</evidence>
<reference evidence="9 10" key="1">
    <citation type="submission" date="2018-09" db="EMBL/GenBank/DDBJ databases">
        <title>A high-quality reference genome of wild soybean provides a powerful tool to mine soybean genomes.</title>
        <authorList>
            <person name="Xie M."/>
            <person name="Chung C.Y.L."/>
            <person name="Li M.-W."/>
            <person name="Wong F.-L."/>
            <person name="Chan T.-F."/>
            <person name="Lam H.-M."/>
        </authorList>
    </citation>
    <scope>NUCLEOTIDE SEQUENCE [LARGE SCALE GENOMIC DNA]</scope>
    <source>
        <strain evidence="10">cv. W05</strain>
        <tissue evidence="9">Hypocotyl of etiolated seedlings</tissue>
    </source>
</reference>
<evidence type="ECO:0000313" key="9">
    <source>
        <dbReference type="EMBL" id="RZC16564.1"/>
    </source>
</evidence>
<dbReference type="PANTHER" id="PTHR48042">
    <property type="entry name" value="ABC TRANSPORTER G FAMILY MEMBER 11"/>
    <property type="match status" value="1"/>
</dbReference>
<keyword evidence="5 7" id="KW-1133">Transmembrane helix</keyword>
<comment type="caution">
    <text evidence="9">The sequence shown here is derived from an EMBL/GenBank/DDBJ whole genome shotgun (WGS) entry which is preliminary data.</text>
</comment>
<feature type="transmembrane region" description="Helical" evidence="7">
    <location>
        <begin position="36"/>
        <end position="57"/>
    </location>
</feature>
<evidence type="ECO:0000256" key="1">
    <source>
        <dbReference type="ARBA" id="ARBA00004141"/>
    </source>
</evidence>
<dbReference type="Pfam" id="PF01061">
    <property type="entry name" value="ABC2_membrane"/>
    <property type="match status" value="1"/>
</dbReference>
<keyword evidence="3" id="KW-0813">Transport</keyword>
<keyword evidence="10" id="KW-1185">Reference proteome</keyword>
<evidence type="ECO:0000259" key="8">
    <source>
        <dbReference type="Pfam" id="PF01061"/>
    </source>
</evidence>
<evidence type="ECO:0000256" key="2">
    <source>
        <dbReference type="ARBA" id="ARBA00005814"/>
    </source>
</evidence>
<dbReference type="EMBL" id="QZWG01000004">
    <property type="protein sequence ID" value="RZC16564.1"/>
    <property type="molecule type" value="Genomic_DNA"/>
</dbReference>
<gene>
    <name evidence="9" type="ORF">D0Y65_009726</name>
</gene>
<protein>
    <submittedName>
        <fullName evidence="9">ABC transporter G family member 11</fullName>
    </submittedName>
</protein>
<dbReference type="PANTHER" id="PTHR48042:SF11">
    <property type="entry name" value="ABC TRANSPORTER G FAMILY MEMBER 11"/>
    <property type="match status" value="1"/>
</dbReference>
<organism evidence="9 10">
    <name type="scientific">Glycine soja</name>
    <name type="common">Wild soybean</name>
    <dbReference type="NCBI Taxonomy" id="3848"/>
    <lineage>
        <taxon>Eukaryota</taxon>
        <taxon>Viridiplantae</taxon>
        <taxon>Streptophyta</taxon>
        <taxon>Embryophyta</taxon>
        <taxon>Tracheophyta</taxon>
        <taxon>Spermatophyta</taxon>
        <taxon>Magnoliopsida</taxon>
        <taxon>eudicotyledons</taxon>
        <taxon>Gunneridae</taxon>
        <taxon>Pentapetalae</taxon>
        <taxon>rosids</taxon>
        <taxon>fabids</taxon>
        <taxon>Fabales</taxon>
        <taxon>Fabaceae</taxon>
        <taxon>Papilionoideae</taxon>
        <taxon>50 kb inversion clade</taxon>
        <taxon>NPAAA clade</taxon>
        <taxon>indigoferoid/millettioid clade</taxon>
        <taxon>Phaseoleae</taxon>
        <taxon>Glycine</taxon>
        <taxon>Glycine subgen. Soja</taxon>
    </lineage>
</organism>
<dbReference type="Proteomes" id="UP000289340">
    <property type="component" value="Chromosome 4"/>
</dbReference>
<sequence>MSIGGFPSFVEDVKVFQRERLNDHYGVTSFVINNTLFAMPFLILITFLSGTICYFMIRLHHGFWYYLFFVLCLYASVTMVESLMMEIASIVPNFLMGVIIGAGI</sequence>
<name>A0A445L0A7_GLYSO</name>
<feature type="domain" description="ABC-2 type transporter transmembrane" evidence="8">
    <location>
        <begin position="3"/>
        <end position="102"/>
    </location>
</feature>
<evidence type="ECO:0000256" key="3">
    <source>
        <dbReference type="ARBA" id="ARBA00022448"/>
    </source>
</evidence>
<dbReference type="InterPro" id="IPR052215">
    <property type="entry name" value="Plant_ABCG"/>
</dbReference>
<evidence type="ECO:0000256" key="7">
    <source>
        <dbReference type="SAM" id="Phobius"/>
    </source>
</evidence>
<dbReference type="AlphaFoldDB" id="A0A445L0A7"/>
<keyword evidence="4 7" id="KW-0812">Transmembrane</keyword>